<protein>
    <submittedName>
        <fullName evidence="1">Uncharacterized protein</fullName>
    </submittedName>
</protein>
<evidence type="ECO:0000313" key="1">
    <source>
        <dbReference type="EMBL" id="KAJ5239153.1"/>
    </source>
</evidence>
<dbReference type="RefSeq" id="XP_058332072.1">
    <property type="nucleotide sequence ID" value="XM_058473069.1"/>
</dbReference>
<evidence type="ECO:0000313" key="2">
    <source>
        <dbReference type="Proteomes" id="UP001150941"/>
    </source>
</evidence>
<accession>A0A9W9TSJ8</accession>
<name>A0A9W9TSJ8_9EURO</name>
<organism evidence="1 2">
    <name type="scientific">Penicillium chermesinum</name>
    <dbReference type="NCBI Taxonomy" id="63820"/>
    <lineage>
        <taxon>Eukaryota</taxon>
        <taxon>Fungi</taxon>
        <taxon>Dikarya</taxon>
        <taxon>Ascomycota</taxon>
        <taxon>Pezizomycotina</taxon>
        <taxon>Eurotiomycetes</taxon>
        <taxon>Eurotiomycetidae</taxon>
        <taxon>Eurotiales</taxon>
        <taxon>Aspergillaceae</taxon>
        <taxon>Penicillium</taxon>
    </lineage>
</organism>
<dbReference type="GeneID" id="83200372"/>
<sequence length="68" mass="7226">MAVFRMSSFRVPGDIDVASRTGPSRKAMKMEANAKSKGGHFHGLDRTFLILLPSVSHLGSPAGLSDSP</sequence>
<reference evidence="1" key="2">
    <citation type="journal article" date="2023" name="IMA Fungus">
        <title>Comparative genomic study of the Penicillium genus elucidates a diverse pangenome and 15 lateral gene transfer events.</title>
        <authorList>
            <person name="Petersen C."/>
            <person name="Sorensen T."/>
            <person name="Nielsen M.R."/>
            <person name="Sondergaard T.E."/>
            <person name="Sorensen J.L."/>
            <person name="Fitzpatrick D.A."/>
            <person name="Frisvad J.C."/>
            <person name="Nielsen K.L."/>
        </authorList>
    </citation>
    <scope>NUCLEOTIDE SEQUENCE</scope>
    <source>
        <strain evidence="1">IBT 19713</strain>
    </source>
</reference>
<dbReference type="AlphaFoldDB" id="A0A9W9TSJ8"/>
<dbReference type="Proteomes" id="UP001150941">
    <property type="component" value="Unassembled WGS sequence"/>
</dbReference>
<comment type="caution">
    <text evidence="1">The sequence shown here is derived from an EMBL/GenBank/DDBJ whole genome shotgun (WGS) entry which is preliminary data.</text>
</comment>
<proteinExistence type="predicted"/>
<keyword evidence="2" id="KW-1185">Reference proteome</keyword>
<reference evidence="1" key="1">
    <citation type="submission" date="2022-11" db="EMBL/GenBank/DDBJ databases">
        <authorList>
            <person name="Petersen C."/>
        </authorList>
    </citation>
    <scope>NUCLEOTIDE SEQUENCE</scope>
    <source>
        <strain evidence="1">IBT 19713</strain>
    </source>
</reference>
<dbReference type="EMBL" id="JAPQKS010000003">
    <property type="protein sequence ID" value="KAJ5239153.1"/>
    <property type="molecule type" value="Genomic_DNA"/>
</dbReference>
<gene>
    <name evidence="1" type="ORF">N7468_003772</name>
</gene>